<dbReference type="InterPro" id="IPR036038">
    <property type="entry name" value="Aminotransferase-like"/>
</dbReference>
<comment type="similarity">
    <text evidence="1">Belongs to the class-IV pyridoxal-phosphate-dependent aminotransferase family.</text>
</comment>
<protein>
    <submittedName>
        <fullName evidence="2">Aminotransferase class IV</fullName>
    </submittedName>
</protein>
<organism evidence="2">
    <name type="scientific">Jonesiaceae bacterium BS-20</name>
    <dbReference type="NCBI Taxonomy" id="3120821"/>
    <lineage>
        <taxon>Bacteria</taxon>
        <taxon>Bacillati</taxon>
        <taxon>Actinomycetota</taxon>
        <taxon>Actinomycetes</taxon>
        <taxon>Micrococcales</taxon>
        <taxon>Jonesiaceae</taxon>
    </lineage>
</organism>
<dbReference type="InterPro" id="IPR043131">
    <property type="entry name" value="BCAT-like_N"/>
</dbReference>
<evidence type="ECO:0000256" key="1">
    <source>
        <dbReference type="ARBA" id="ARBA00009320"/>
    </source>
</evidence>
<name>A0AAU7E135_9MICO</name>
<dbReference type="EMBL" id="CP146203">
    <property type="protein sequence ID" value="XBH23053.1"/>
    <property type="molecule type" value="Genomic_DNA"/>
</dbReference>
<dbReference type="PANTHER" id="PTHR42743">
    <property type="entry name" value="AMINO-ACID AMINOTRANSFERASE"/>
    <property type="match status" value="1"/>
</dbReference>
<dbReference type="GO" id="GO:0008483">
    <property type="term" value="F:transaminase activity"/>
    <property type="evidence" value="ECO:0007669"/>
    <property type="project" value="UniProtKB-KW"/>
</dbReference>
<proteinExistence type="inferred from homology"/>
<dbReference type="Gene3D" id="3.30.470.10">
    <property type="match status" value="1"/>
</dbReference>
<gene>
    <name evidence="2" type="ORF">V5R04_07545</name>
</gene>
<dbReference type="GO" id="GO:0005829">
    <property type="term" value="C:cytosol"/>
    <property type="evidence" value="ECO:0007669"/>
    <property type="project" value="TreeGrafter"/>
</dbReference>
<keyword evidence="2" id="KW-0032">Aminotransferase</keyword>
<keyword evidence="2" id="KW-0808">Transferase</keyword>
<reference evidence="2" key="1">
    <citation type="submission" date="2024-02" db="EMBL/GenBank/DDBJ databases">
        <title>Tomenella chthoni gen. nov. sp. nov., a member of the family Jonesiaceae isolated from bat guano.</title>
        <authorList>
            <person name="Miller S.L."/>
            <person name="King J."/>
            <person name="Sankaranarayanan K."/>
            <person name="Lawson P.A."/>
        </authorList>
    </citation>
    <scope>NUCLEOTIDE SEQUENCE</scope>
    <source>
        <strain evidence="2">BS-20</strain>
    </source>
</reference>
<dbReference type="PANTHER" id="PTHR42743:SF11">
    <property type="entry name" value="AMINODEOXYCHORISMATE LYASE"/>
    <property type="match status" value="1"/>
</dbReference>
<dbReference type="InterPro" id="IPR050571">
    <property type="entry name" value="Class-IV_PLP-Dep_Aminotrnsfr"/>
</dbReference>
<sequence length="288" mass="29585">MNADIVTWVNGDFVAAGSPQVAPSAYGVTIGEGLFETLAVYSGRIFALDLHLARLATSAAALQMTVPDTSKLRLACLAVAQELAGHSVARLRLTVTSGPAGLGVLGAPSRPDIMVLGSVTPSPQLGSINTKRASLVTSPWRRNEFSAVTGHKVTSYYENALALRAAAAAGGDEALLLNSAGFVSEGATSNLLFDASGQLVTPSLRAGGLPGVTRALVLQWSRLAGLPIVEVDDLTPGALAGAPAALLGTLRNVQEVASLDGATLASSPLIRRVQELFAENMPALLDHS</sequence>
<dbReference type="GO" id="GO:0046394">
    <property type="term" value="P:carboxylic acid biosynthetic process"/>
    <property type="evidence" value="ECO:0007669"/>
    <property type="project" value="UniProtKB-ARBA"/>
</dbReference>
<dbReference type="Gene3D" id="3.20.10.10">
    <property type="entry name" value="D-amino Acid Aminotransferase, subunit A, domain 2"/>
    <property type="match status" value="1"/>
</dbReference>
<dbReference type="SUPFAM" id="SSF56752">
    <property type="entry name" value="D-aminoacid aminotransferase-like PLP-dependent enzymes"/>
    <property type="match status" value="1"/>
</dbReference>
<dbReference type="InterPro" id="IPR043132">
    <property type="entry name" value="BCAT-like_C"/>
</dbReference>
<dbReference type="Pfam" id="PF01063">
    <property type="entry name" value="Aminotran_4"/>
    <property type="match status" value="1"/>
</dbReference>
<accession>A0AAU7E135</accession>
<evidence type="ECO:0000313" key="2">
    <source>
        <dbReference type="EMBL" id="XBH23053.1"/>
    </source>
</evidence>
<dbReference type="InterPro" id="IPR001544">
    <property type="entry name" value="Aminotrans_IV"/>
</dbReference>
<dbReference type="AlphaFoldDB" id="A0AAU7E135"/>